<proteinExistence type="predicted"/>
<reference evidence="3" key="1">
    <citation type="submission" date="2021-02" db="EMBL/GenBank/DDBJ databases">
        <title>Fulvivirga sp. S481 isolated from sea water.</title>
        <authorList>
            <person name="Bae S.S."/>
            <person name="Baek K."/>
        </authorList>
    </citation>
    <scope>NUCLEOTIDE SEQUENCE</scope>
    <source>
        <strain evidence="3">S481</strain>
    </source>
</reference>
<dbReference type="Pfam" id="PF00534">
    <property type="entry name" value="Glycos_transf_1"/>
    <property type="match status" value="1"/>
</dbReference>
<dbReference type="Gene3D" id="3.40.50.2000">
    <property type="entry name" value="Glycogen Phosphorylase B"/>
    <property type="match status" value="2"/>
</dbReference>
<organism evidence="3 4">
    <name type="scientific">Fulvivirga lutea</name>
    <dbReference type="NCBI Taxonomy" id="2810512"/>
    <lineage>
        <taxon>Bacteria</taxon>
        <taxon>Pseudomonadati</taxon>
        <taxon>Bacteroidota</taxon>
        <taxon>Cytophagia</taxon>
        <taxon>Cytophagales</taxon>
        <taxon>Fulvivirgaceae</taxon>
        <taxon>Fulvivirga</taxon>
    </lineage>
</organism>
<name>A0A974WFA6_9BACT</name>
<evidence type="ECO:0000259" key="2">
    <source>
        <dbReference type="Pfam" id="PF13477"/>
    </source>
</evidence>
<feature type="domain" description="Glycosyltransferase subfamily 4-like N-terminal" evidence="2">
    <location>
        <begin position="3"/>
        <end position="146"/>
    </location>
</feature>
<keyword evidence="4" id="KW-1185">Reference proteome</keyword>
<dbReference type="InterPro" id="IPR028098">
    <property type="entry name" value="Glyco_trans_4-like_N"/>
</dbReference>
<dbReference type="PANTHER" id="PTHR12526">
    <property type="entry name" value="GLYCOSYLTRANSFERASE"/>
    <property type="match status" value="1"/>
</dbReference>
<dbReference type="RefSeq" id="WP_205721920.1">
    <property type="nucleotide sequence ID" value="NZ_CP070608.1"/>
</dbReference>
<gene>
    <name evidence="3" type="ORF">JR347_17795</name>
</gene>
<dbReference type="AlphaFoldDB" id="A0A974WFA6"/>
<evidence type="ECO:0000259" key="1">
    <source>
        <dbReference type="Pfam" id="PF00534"/>
    </source>
</evidence>
<dbReference type="EMBL" id="CP070608">
    <property type="protein sequence ID" value="QSE97409.1"/>
    <property type="molecule type" value="Genomic_DNA"/>
</dbReference>
<feature type="domain" description="Glycosyl transferase family 1" evidence="1">
    <location>
        <begin position="175"/>
        <end position="344"/>
    </location>
</feature>
<dbReference type="KEGG" id="fuv:JR347_17795"/>
<dbReference type="CDD" id="cd03808">
    <property type="entry name" value="GT4_CapM-like"/>
    <property type="match status" value="1"/>
</dbReference>
<dbReference type="GO" id="GO:0016757">
    <property type="term" value="F:glycosyltransferase activity"/>
    <property type="evidence" value="ECO:0007669"/>
    <property type="project" value="InterPro"/>
</dbReference>
<dbReference type="Proteomes" id="UP000662783">
    <property type="component" value="Chromosome"/>
</dbReference>
<evidence type="ECO:0000313" key="3">
    <source>
        <dbReference type="EMBL" id="QSE97409.1"/>
    </source>
</evidence>
<sequence>MNIAIVLNTSWNVYNFRMGLIKALQEQNYKVTVIAPKDEYTSRLIDAGCDYEEVKLDSRGANVIKDIGLIFELVKIYRKVKPDVVLHYTIKPNIYGTMAAKWLNIPAVNNVCGLGTVFLKKNFVSKVASWMYKISFKFPRKVFFQNNYDKRLFIKNGLVKEGISDILPGSGIDLEKFKASGNKKSGPFTFLLISRLIHDKGILEYINAIKILKSEGLDARFQLLGPKDPEHKRGIKNEIVEEWISSNTVEYLGTTDDVREFINNADCVVLPSYREGTPKSLLEAASSCKPIVTTNVPGCKDVVTHNYNGLLCKVKDSNDLALKMREMFSKDQSELSSFGKNGRTKVEQEYSEKIVIDKYLKTIKSLVS</sequence>
<accession>A0A974WFA6</accession>
<dbReference type="Pfam" id="PF13477">
    <property type="entry name" value="Glyco_trans_4_2"/>
    <property type="match status" value="1"/>
</dbReference>
<evidence type="ECO:0000313" key="4">
    <source>
        <dbReference type="Proteomes" id="UP000662783"/>
    </source>
</evidence>
<dbReference type="InterPro" id="IPR001296">
    <property type="entry name" value="Glyco_trans_1"/>
</dbReference>
<dbReference type="SUPFAM" id="SSF53756">
    <property type="entry name" value="UDP-Glycosyltransferase/glycogen phosphorylase"/>
    <property type="match status" value="1"/>
</dbReference>
<dbReference type="PANTHER" id="PTHR12526:SF638">
    <property type="entry name" value="SPORE COAT PROTEIN SA"/>
    <property type="match status" value="1"/>
</dbReference>
<protein>
    <submittedName>
        <fullName evidence="3">Glycosyltransferase family 4 protein</fullName>
    </submittedName>
</protein>